<evidence type="ECO:0000313" key="2">
    <source>
        <dbReference type="EMBL" id="TQJ08414.1"/>
    </source>
</evidence>
<keyword evidence="3" id="KW-1185">Reference proteome</keyword>
<name>A0A542DZN1_9MICO</name>
<evidence type="ECO:0000259" key="1">
    <source>
        <dbReference type="PROSITE" id="PS51186"/>
    </source>
</evidence>
<dbReference type="AlphaFoldDB" id="A0A542DZN1"/>
<protein>
    <submittedName>
        <fullName evidence="2">Acetyltransferase (GNAT) family protein</fullName>
    </submittedName>
</protein>
<dbReference type="InterPro" id="IPR000182">
    <property type="entry name" value="GNAT_dom"/>
</dbReference>
<dbReference type="Pfam" id="PF00583">
    <property type="entry name" value="Acetyltransf_1"/>
    <property type="match status" value="1"/>
</dbReference>
<sequence length="144" mass="15671">MPDDTTPYGVTTDLDRIDLDVVHRWLSTDAYWALGRSRETVETAARNSLNVGVLDRAGALCAYARVVTDRATFGWLCDVYVDPAHRGRGVGGLLVRSALDALEPMGLGRVVLSTFDAHGVYAKVGFTPLPEPGRWMIRTPPAAD</sequence>
<dbReference type="PANTHER" id="PTHR43233">
    <property type="entry name" value="FAMILY N-ACETYLTRANSFERASE, PUTATIVE (AFU_ORTHOLOGUE AFUA_6G03350)-RELATED"/>
    <property type="match status" value="1"/>
</dbReference>
<dbReference type="PANTHER" id="PTHR43233:SF1">
    <property type="entry name" value="FAMILY N-ACETYLTRANSFERASE, PUTATIVE (AFU_ORTHOLOGUE AFUA_6G03350)-RELATED"/>
    <property type="match status" value="1"/>
</dbReference>
<dbReference type="PROSITE" id="PS51186">
    <property type="entry name" value="GNAT"/>
    <property type="match status" value="1"/>
</dbReference>
<dbReference type="Gene3D" id="3.40.630.30">
    <property type="match status" value="1"/>
</dbReference>
<dbReference type="RefSeq" id="WP_211355960.1">
    <property type="nucleotide sequence ID" value="NZ_BAAAPR010000004.1"/>
</dbReference>
<comment type="caution">
    <text evidence="2">The sequence shown here is derived from an EMBL/GenBank/DDBJ whole genome shotgun (WGS) entry which is preliminary data.</text>
</comment>
<gene>
    <name evidence="2" type="ORF">FB458_1502</name>
</gene>
<dbReference type="GO" id="GO:0016747">
    <property type="term" value="F:acyltransferase activity, transferring groups other than amino-acyl groups"/>
    <property type="evidence" value="ECO:0007669"/>
    <property type="project" value="InterPro"/>
</dbReference>
<proteinExistence type="predicted"/>
<organism evidence="2 3">
    <name type="scientific">Lapillicoccus jejuensis</name>
    <dbReference type="NCBI Taxonomy" id="402171"/>
    <lineage>
        <taxon>Bacteria</taxon>
        <taxon>Bacillati</taxon>
        <taxon>Actinomycetota</taxon>
        <taxon>Actinomycetes</taxon>
        <taxon>Micrococcales</taxon>
        <taxon>Intrasporangiaceae</taxon>
        <taxon>Lapillicoccus</taxon>
    </lineage>
</organism>
<dbReference type="EMBL" id="VFMN01000001">
    <property type="protein sequence ID" value="TQJ08414.1"/>
    <property type="molecule type" value="Genomic_DNA"/>
</dbReference>
<accession>A0A542DZN1</accession>
<dbReference type="SUPFAM" id="SSF55729">
    <property type="entry name" value="Acyl-CoA N-acyltransferases (Nat)"/>
    <property type="match status" value="1"/>
</dbReference>
<reference evidence="2 3" key="1">
    <citation type="submission" date="2019-06" db="EMBL/GenBank/DDBJ databases">
        <title>Sequencing the genomes of 1000 actinobacteria strains.</title>
        <authorList>
            <person name="Klenk H.-P."/>
        </authorList>
    </citation>
    <scope>NUCLEOTIDE SEQUENCE [LARGE SCALE GENOMIC DNA]</scope>
    <source>
        <strain evidence="2 3">DSM 18607</strain>
    </source>
</reference>
<keyword evidence="2" id="KW-0808">Transferase</keyword>
<dbReference type="Proteomes" id="UP000317893">
    <property type="component" value="Unassembled WGS sequence"/>
</dbReference>
<dbReference type="InterPro" id="IPR053144">
    <property type="entry name" value="Acetyltransferase_Butenolide"/>
</dbReference>
<dbReference type="CDD" id="cd04301">
    <property type="entry name" value="NAT_SF"/>
    <property type="match status" value="1"/>
</dbReference>
<evidence type="ECO:0000313" key="3">
    <source>
        <dbReference type="Proteomes" id="UP000317893"/>
    </source>
</evidence>
<dbReference type="InterPro" id="IPR016181">
    <property type="entry name" value="Acyl_CoA_acyltransferase"/>
</dbReference>
<feature type="domain" description="N-acetyltransferase" evidence="1">
    <location>
        <begin position="9"/>
        <end position="141"/>
    </location>
</feature>